<evidence type="ECO:0000313" key="2">
    <source>
        <dbReference type="Proteomes" id="UP000092634"/>
    </source>
</evidence>
<accession>A0A1E8PNH6</accession>
<evidence type="ECO:0000313" key="1">
    <source>
        <dbReference type="EMBL" id="OFJ47866.1"/>
    </source>
</evidence>
<dbReference type="Proteomes" id="UP000092634">
    <property type="component" value="Unassembled WGS sequence"/>
</dbReference>
<proteinExistence type="predicted"/>
<name>A0A1E8PNH6_9BURK</name>
<dbReference type="EMBL" id="MAQB02000001">
    <property type="protein sequence ID" value="OFJ47866.1"/>
    <property type="molecule type" value="Genomic_DNA"/>
</dbReference>
<sequence length="162" mass="18686">MRQSQIWLSFGVAFAAVAGIAVCFAKYNDWVTLPRERELISKYMKDPAATQFRNDRITPDGWLCGEFNSKNEYGAYTGFKRFTSHTKSGAVYVEGLSLITEDDFDRSHEEVIALLDKRIALSTRQIAARGRGEPITKYTEGERNRMAREERFEDRWKDLCVK</sequence>
<organism evidence="1 2">
    <name type="scientific">Janthinobacterium lividum</name>
    <dbReference type="NCBI Taxonomy" id="29581"/>
    <lineage>
        <taxon>Bacteria</taxon>
        <taxon>Pseudomonadati</taxon>
        <taxon>Pseudomonadota</taxon>
        <taxon>Betaproteobacteria</taxon>
        <taxon>Burkholderiales</taxon>
        <taxon>Oxalobacteraceae</taxon>
        <taxon>Janthinobacterium</taxon>
    </lineage>
</organism>
<protein>
    <submittedName>
        <fullName evidence="1">Uncharacterized protein</fullName>
    </submittedName>
</protein>
<comment type="caution">
    <text evidence="1">The sequence shown here is derived from an EMBL/GenBank/DDBJ whole genome shotgun (WGS) entry which is preliminary data.</text>
</comment>
<gene>
    <name evidence="1" type="ORF">BA896_001475</name>
</gene>
<reference evidence="1 2" key="1">
    <citation type="submission" date="2016-10" db="EMBL/GenBank/DDBJ databases">
        <title>Updated version of Genome Assembly of Janthinobacterium lividum ERGS5:01.</title>
        <authorList>
            <person name="Kumar R."/>
            <person name="Acharya V."/>
            <person name="Singh D."/>
        </authorList>
    </citation>
    <scope>NUCLEOTIDE SEQUENCE [LARGE SCALE GENOMIC DNA]</scope>
    <source>
        <strain evidence="1 2">ERGS5:01</strain>
    </source>
</reference>
<dbReference type="AlphaFoldDB" id="A0A1E8PNH6"/>